<reference evidence="1" key="1">
    <citation type="journal article" date="2019" name="bioRxiv">
        <title>The Genome of the Zebra Mussel, Dreissena polymorpha: A Resource for Invasive Species Research.</title>
        <authorList>
            <person name="McCartney M.A."/>
            <person name="Auch B."/>
            <person name="Kono T."/>
            <person name="Mallez S."/>
            <person name="Zhang Y."/>
            <person name="Obille A."/>
            <person name="Becker A."/>
            <person name="Abrahante J.E."/>
            <person name="Garbe J."/>
            <person name="Badalamenti J.P."/>
            <person name="Herman A."/>
            <person name="Mangelson H."/>
            <person name="Liachko I."/>
            <person name="Sullivan S."/>
            <person name="Sone E.D."/>
            <person name="Koren S."/>
            <person name="Silverstein K.A.T."/>
            <person name="Beckman K.B."/>
            <person name="Gohl D.M."/>
        </authorList>
    </citation>
    <scope>NUCLEOTIDE SEQUENCE</scope>
    <source>
        <strain evidence="1">Duluth1</strain>
        <tissue evidence="1">Whole animal</tissue>
    </source>
</reference>
<accession>A0A9D4C0D7</accession>
<dbReference type="Proteomes" id="UP000828390">
    <property type="component" value="Unassembled WGS sequence"/>
</dbReference>
<protein>
    <recommendedName>
        <fullName evidence="3">Reverse transcriptase zinc-binding domain-containing protein</fullName>
    </recommendedName>
</protein>
<name>A0A9D4C0D7_DREPO</name>
<evidence type="ECO:0000313" key="1">
    <source>
        <dbReference type="EMBL" id="KAH3714871.1"/>
    </source>
</evidence>
<dbReference type="AlphaFoldDB" id="A0A9D4C0D7"/>
<organism evidence="1 2">
    <name type="scientific">Dreissena polymorpha</name>
    <name type="common">Zebra mussel</name>
    <name type="synonym">Mytilus polymorpha</name>
    <dbReference type="NCBI Taxonomy" id="45954"/>
    <lineage>
        <taxon>Eukaryota</taxon>
        <taxon>Metazoa</taxon>
        <taxon>Spiralia</taxon>
        <taxon>Lophotrochozoa</taxon>
        <taxon>Mollusca</taxon>
        <taxon>Bivalvia</taxon>
        <taxon>Autobranchia</taxon>
        <taxon>Heteroconchia</taxon>
        <taxon>Euheterodonta</taxon>
        <taxon>Imparidentia</taxon>
        <taxon>Neoheterodontei</taxon>
        <taxon>Myida</taxon>
        <taxon>Dreissenoidea</taxon>
        <taxon>Dreissenidae</taxon>
        <taxon>Dreissena</taxon>
    </lineage>
</organism>
<keyword evidence="2" id="KW-1185">Reference proteome</keyword>
<gene>
    <name evidence="1" type="ORF">DPMN_057573</name>
</gene>
<sequence length="76" mass="8744">MLCYIPARLSWDANRALVKLKLITETYIIQSTRARFNKSEVDPTCRTCHYAEETMSHFLLECTALGIVRKPILGEI</sequence>
<evidence type="ECO:0000313" key="2">
    <source>
        <dbReference type="Proteomes" id="UP000828390"/>
    </source>
</evidence>
<proteinExistence type="predicted"/>
<evidence type="ECO:0008006" key="3">
    <source>
        <dbReference type="Google" id="ProtNLM"/>
    </source>
</evidence>
<reference evidence="1" key="2">
    <citation type="submission" date="2020-11" db="EMBL/GenBank/DDBJ databases">
        <authorList>
            <person name="McCartney M.A."/>
            <person name="Auch B."/>
            <person name="Kono T."/>
            <person name="Mallez S."/>
            <person name="Becker A."/>
            <person name="Gohl D.M."/>
            <person name="Silverstein K.A.T."/>
            <person name="Koren S."/>
            <person name="Bechman K.B."/>
            <person name="Herman A."/>
            <person name="Abrahante J.E."/>
            <person name="Garbe J."/>
        </authorList>
    </citation>
    <scope>NUCLEOTIDE SEQUENCE</scope>
    <source>
        <strain evidence="1">Duluth1</strain>
        <tissue evidence="1">Whole animal</tissue>
    </source>
</reference>
<comment type="caution">
    <text evidence="1">The sequence shown here is derived from an EMBL/GenBank/DDBJ whole genome shotgun (WGS) entry which is preliminary data.</text>
</comment>
<dbReference type="EMBL" id="JAIWYP010000013">
    <property type="protein sequence ID" value="KAH3714871.1"/>
    <property type="molecule type" value="Genomic_DNA"/>
</dbReference>